<dbReference type="EMBL" id="CM000882">
    <property type="protein sequence ID" value="PNT68103.1"/>
    <property type="molecule type" value="Genomic_DNA"/>
</dbReference>
<evidence type="ECO:0000313" key="3">
    <source>
        <dbReference type="EnsemblPlants" id="PNT68103"/>
    </source>
</evidence>
<keyword evidence="4" id="KW-1185">Reference proteome</keyword>
<reference evidence="2" key="2">
    <citation type="submission" date="2017-06" db="EMBL/GenBank/DDBJ databases">
        <title>WGS assembly of Brachypodium distachyon.</title>
        <authorList>
            <consortium name="The International Brachypodium Initiative"/>
            <person name="Lucas S."/>
            <person name="Harmon-Smith M."/>
            <person name="Lail K."/>
            <person name="Tice H."/>
            <person name="Grimwood J."/>
            <person name="Bruce D."/>
            <person name="Barry K."/>
            <person name="Shu S."/>
            <person name="Lindquist E."/>
            <person name="Wang M."/>
            <person name="Pitluck S."/>
            <person name="Vogel J.P."/>
            <person name="Garvin D.F."/>
            <person name="Mockler T.C."/>
            <person name="Schmutz J."/>
            <person name="Rokhsar D."/>
            <person name="Bevan M.W."/>
        </authorList>
    </citation>
    <scope>NUCLEOTIDE SEQUENCE</scope>
    <source>
        <strain evidence="2">Bd21</strain>
    </source>
</reference>
<name>A0A2K2D1G7_BRADI</name>
<feature type="region of interest" description="Disordered" evidence="1">
    <location>
        <begin position="1"/>
        <end position="36"/>
    </location>
</feature>
<organism evidence="2">
    <name type="scientific">Brachypodium distachyon</name>
    <name type="common">Purple false brome</name>
    <name type="synonym">Trachynia distachya</name>
    <dbReference type="NCBI Taxonomy" id="15368"/>
    <lineage>
        <taxon>Eukaryota</taxon>
        <taxon>Viridiplantae</taxon>
        <taxon>Streptophyta</taxon>
        <taxon>Embryophyta</taxon>
        <taxon>Tracheophyta</taxon>
        <taxon>Spermatophyta</taxon>
        <taxon>Magnoliopsida</taxon>
        <taxon>Liliopsida</taxon>
        <taxon>Poales</taxon>
        <taxon>Poaceae</taxon>
        <taxon>BOP clade</taxon>
        <taxon>Pooideae</taxon>
        <taxon>Stipodae</taxon>
        <taxon>Brachypodieae</taxon>
        <taxon>Brachypodium</taxon>
    </lineage>
</organism>
<protein>
    <submittedName>
        <fullName evidence="2 3">Uncharacterized protein</fullName>
    </submittedName>
</protein>
<evidence type="ECO:0000313" key="2">
    <source>
        <dbReference type="EMBL" id="PNT68103.1"/>
    </source>
</evidence>
<dbReference type="Gramene" id="PNT68103">
    <property type="protein sequence ID" value="PNT68103"/>
    <property type="gene ID" value="BRADI_3g36007v3"/>
</dbReference>
<evidence type="ECO:0000256" key="1">
    <source>
        <dbReference type="SAM" id="MobiDB-lite"/>
    </source>
</evidence>
<reference evidence="3" key="3">
    <citation type="submission" date="2018-08" db="UniProtKB">
        <authorList>
            <consortium name="EnsemblPlants"/>
        </authorList>
    </citation>
    <scope>IDENTIFICATION</scope>
    <source>
        <strain evidence="3">cv. Bd21</strain>
    </source>
</reference>
<accession>A0A2K2D1G7</accession>
<dbReference type="AlphaFoldDB" id="A0A2K2D1G7"/>
<sequence>MGENSTHALKKKKKHAESHLSTSCTTPPTSNTGFGIYKSGPLVPVGSVAAYILVPVYHNPRDKPCASQTAGQQPGV</sequence>
<gene>
    <name evidence="2" type="ORF">BRADI_3g36007v3</name>
</gene>
<reference evidence="2 3" key="1">
    <citation type="journal article" date="2010" name="Nature">
        <title>Genome sequencing and analysis of the model grass Brachypodium distachyon.</title>
        <authorList>
            <consortium name="International Brachypodium Initiative"/>
        </authorList>
    </citation>
    <scope>NUCLEOTIDE SEQUENCE [LARGE SCALE GENOMIC DNA]</scope>
    <source>
        <strain evidence="2 3">Bd21</strain>
    </source>
</reference>
<feature type="compositionally biased region" description="Low complexity" evidence="1">
    <location>
        <begin position="21"/>
        <end position="32"/>
    </location>
</feature>
<proteinExistence type="predicted"/>
<dbReference type="InParanoid" id="A0A2K2D1G7"/>
<dbReference type="EnsemblPlants" id="PNT68103">
    <property type="protein sequence ID" value="PNT68103"/>
    <property type="gene ID" value="BRADI_3g36007v3"/>
</dbReference>
<evidence type="ECO:0000313" key="4">
    <source>
        <dbReference type="Proteomes" id="UP000008810"/>
    </source>
</evidence>
<dbReference type="Proteomes" id="UP000008810">
    <property type="component" value="Chromosome 3"/>
</dbReference>